<evidence type="ECO:0000313" key="1">
    <source>
        <dbReference type="EMBL" id="AAN68644.1"/>
    </source>
</evidence>
<dbReference type="PaxDb" id="160488-PP_3036"/>
<name>Q88IG3_PSEPK</name>
<keyword evidence="2" id="KW-1185">Reference proteome</keyword>
<dbReference type="HOGENOM" id="CLU_2957196_0_0_6"/>
<reference evidence="1 2" key="2">
    <citation type="journal article" date="2016" name="Environ. Microbiol.">
        <title>The revisited genome of Pseudomonas putida KT2440 enlightens its value as a robust metabolic chassis.</title>
        <authorList>
            <person name="Belda E."/>
            <person name="van Heck R.G."/>
            <person name="Lopez-Sanchez M.J."/>
            <person name="Cruveiller S."/>
            <person name="Barbe V."/>
            <person name="Fraser C."/>
            <person name="Klenk H.P."/>
            <person name="Petersen J."/>
            <person name="Morgat A."/>
            <person name="Nikel P.I."/>
            <person name="Vallenet D."/>
            <person name="Rouy Z."/>
            <person name="Sekowska A."/>
            <person name="Martins Dos Santos V.A."/>
            <person name="de Lorenzo V."/>
            <person name="Danchin A."/>
            <person name="Medigue C."/>
        </authorList>
    </citation>
    <scope>NUCLEOTIDE SEQUENCE [LARGE SCALE GENOMIC DNA]</scope>
    <source>
        <strain evidence="2">ATCC 47054 / DSM 6125 / CFBP 8728 / NCIMB 11950 / KT2440</strain>
    </source>
</reference>
<evidence type="ECO:0000313" key="2">
    <source>
        <dbReference type="Proteomes" id="UP000000556"/>
    </source>
</evidence>
<protein>
    <submittedName>
        <fullName evidence="1">Uncharacterized protein</fullName>
    </submittedName>
</protein>
<dbReference type="AlphaFoldDB" id="Q88IG3"/>
<reference evidence="1 2" key="1">
    <citation type="journal article" date="2002" name="Environ. Microbiol.">
        <title>Complete genome sequence and comparative analysis of the metabolically versatile Pseudomonas putida KT2440.</title>
        <authorList>
            <person name="Nelson K.E."/>
            <person name="Weinel C."/>
            <person name="Paulsen I.T."/>
            <person name="Dodson R.J."/>
            <person name="Hilbert H."/>
            <person name="Martins dos Santos V.A."/>
            <person name="Fouts D.E."/>
            <person name="Gill S.R."/>
            <person name="Pop M."/>
            <person name="Holmes M."/>
            <person name="Brinkac L."/>
            <person name="Beanan M."/>
            <person name="DeBoy R.T."/>
            <person name="Daugherty S."/>
            <person name="Kolonay J."/>
            <person name="Madupu R."/>
            <person name="Nelson W."/>
            <person name="White O."/>
            <person name="Peterson J."/>
            <person name="Khouri H."/>
            <person name="Hance I."/>
            <person name="Chris Lee P."/>
            <person name="Holtzapple E."/>
            <person name="Scanlan D."/>
            <person name="Tran K."/>
            <person name="Moazzez A."/>
            <person name="Utterback T."/>
            <person name="Rizzo M."/>
            <person name="Lee K."/>
            <person name="Kosack D."/>
            <person name="Moestl D."/>
            <person name="Wedler H."/>
            <person name="Lauber J."/>
            <person name="Stjepandic D."/>
            <person name="Hoheisel J."/>
            <person name="Straetz M."/>
            <person name="Heim S."/>
            <person name="Kiewitz C."/>
            <person name="Eisen J.A."/>
            <person name="Timmis K.N."/>
            <person name="Dusterhoft A."/>
            <person name="Tummler B."/>
            <person name="Fraser C.M."/>
        </authorList>
    </citation>
    <scope>NUCLEOTIDE SEQUENCE [LARGE SCALE GENOMIC DNA]</scope>
    <source>
        <strain evidence="2">ATCC 47054 / DSM 6125 / CFBP 8728 / NCIMB 11950 / KT2440</strain>
    </source>
</reference>
<dbReference type="Proteomes" id="UP000000556">
    <property type="component" value="Chromosome"/>
</dbReference>
<gene>
    <name evidence="1" type="ordered locus">PP_3036</name>
</gene>
<organism evidence="1 2">
    <name type="scientific">Pseudomonas putida (strain ATCC 47054 / DSM 6125 / CFBP 8728 / NCIMB 11950 / KT2440)</name>
    <dbReference type="NCBI Taxonomy" id="160488"/>
    <lineage>
        <taxon>Bacteria</taxon>
        <taxon>Pseudomonadati</taxon>
        <taxon>Pseudomonadota</taxon>
        <taxon>Gammaproteobacteria</taxon>
        <taxon>Pseudomonadales</taxon>
        <taxon>Pseudomonadaceae</taxon>
        <taxon>Pseudomonas</taxon>
    </lineage>
</organism>
<dbReference type="STRING" id="160488.PP_3036"/>
<accession>Q88IG3</accession>
<dbReference type="BioCyc" id="PPUT160488:G1G01-3225-MONOMER"/>
<dbReference type="KEGG" id="ppu:PP_3036"/>
<proteinExistence type="predicted"/>
<sequence>MYRRGWSMERRPGLKPFLPLMGRLLHTYNAMRCWFHHNTPQALATDKDQRHEPNCNELH</sequence>
<dbReference type="EMBL" id="AE015451">
    <property type="protein sequence ID" value="AAN68644.1"/>
    <property type="molecule type" value="Genomic_DNA"/>
</dbReference>